<comment type="caution">
    <text evidence="3">The sequence shown here is derived from an EMBL/GenBank/DDBJ whole genome shotgun (WGS) entry which is preliminary data.</text>
</comment>
<name>A0ABP0RV20_9DINO</name>
<keyword evidence="4" id="KW-1185">Reference proteome</keyword>
<feature type="compositionally biased region" description="Basic and acidic residues" evidence="1">
    <location>
        <begin position="322"/>
        <end position="331"/>
    </location>
</feature>
<organism evidence="3 4">
    <name type="scientific">Durusdinium trenchii</name>
    <dbReference type="NCBI Taxonomy" id="1381693"/>
    <lineage>
        <taxon>Eukaryota</taxon>
        <taxon>Sar</taxon>
        <taxon>Alveolata</taxon>
        <taxon>Dinophyceae</taxon>
        <taxon>Suessiales</taxon>
        <taxon>Symbiodiniaceae</taxon>
        <taxon>Durusdinium</taxon>
    </lineage>
</organism>
<keyword evidence="2" id="KW-0732">Signal</keyword>
<evidence type="ECO:0000313" key="3">
    <source>
        <dbReference type="EMBL" id="CAK9104417.1"/>
    </source>
</evidence>
<reference evidence="3 4" key="1">
    <citation type="submission" date="2024-02" db="EMBL/GenBank/DDBJ databases">
        <authorList>
            <person name="Chen Y."/>
            <person name="Shah S."/>
            <person name="Dougan E. K."/>
            <person name="Thang M."/>
            <person name="Chan C."/>
        </authorList>
    </citation>
    <scope>NUCLEOTIDE SEQUENCE [LARGE SCALE GENOMIC DNA]</scope>
</reference>
<protein>
    <submittedName>
        <fullName evidence="3">Uncharacterized protein</fullName>
    </submittedName>
</protein>
<feature type="signal peptide" evidence="2">
    <location>
        <begin position="1"/>
        <end position="29"/>
    </location>
</feature>
<evidence type="ECO:0000256" key="1">
    <source>
        <dbReference type="SAM" id="MobiDB-lite"/>
    </source>
</evidence>
<feature type="region of interest" description="Disordered" evidence="1">
    <location>
        <begin position="314"/>
        <end position="359"/>
    </location>
</feature>
<dbReference type="Proteomes" id="UP001642464">
    <property type="component" value="Unassembled WGS sequence"/>
</dbReference>
<proteinExistence type="predicted"/>
<evidence type="ECO:0000313" key="4">
    <source>
        <dbReference type="Proteomes" id="UP001642464"/>
    </source>
</evidence>
<feature type="chain" id="PRO_5046773411" evidence="2">
    <location>
        <begin position="30"/>
        <end position="401"/>
    </location>
</feature>
<feature type="compositionally biased region" description="Acidic residues" evidence="1">
    <location>
        <begin position="332"/>
        <end position="352"/>
    </location>
</feature>
<dbReference type="EMBL" id="CAXAMM010042373">
    <property type="protein sequence ID" value="CAK9104417.1"/>
    <property type="molecule type" value="Genomic_DNA"/>
</dbReference>
<accession>A0ABP0RV20</accession>
<sequence>MPPGLWRGGVRFGFFRLMLLLQLEALLLAEELDRVKTQRWPGASRRLEDPAGSAGPLSDFMGQRIYFRNGNAPCPRGSQSVQDEIECIEGADETIDVQGICQSTSLSACLQRRNESLLPGGCFTIETYGFTSLVFNPGGGSNTSCQEPSFCDIICVKLPPRPVTSTSPVVLGTTLPGTKTFTTSQTSTMTTSTTSYSYTYSSTFTTITGTSTTSTSSGTSSSTGTSTSSLTSSTRTTTLTTSHTLSSTTSSQTFSSTRTTSVETHVTIEWIENISISSDQEASWNESQATSTTIFNAQTIHSSEDSDVTLESDDSEVADDSEAAHSSKGADADDSEAVEGEDSTADEAEAAEAAEATDLSKEALSLSRSLAAGQPWTWTFDFHRGTQRRLRGSMDEVAGVG</sequence>
<evidence type="ECO:0000256" key="2">
    <source>
        <dbReference type="SAM" id="SignalP"/>
    </source>
</evidence>
<feature type="compositionally biased region" description="Low complexity" evidence="1">
    <location>
        <begin position="209"/>
        <end position="261"/>
    </location>
</feature>
<gene>
    <name evidence="3" type="ORF">SCF082_LOCUS48727</name>
</gene>
<feature type="region of interest" description="Disordered" evidence="1">
    <location>
        <begin position="209"/>
        <end position="262"/>
    </location>
</feature>